<organism evidence="1 2">
    <name type="scientific">Solanum commersonii</name>
    <name type="common">Commerson's wild potato</name>
    <name type="synonym">Commerson's nightshade</name>
    <dbReference type="NCBI Taxonomy" id="4109"/>
    <lineage>
        <taxon>Eukaryota</taxon>
        <taxon>Viridiplantae</taxon>
        <taxon>Streptophyta</taxon>
        <taxon>Embryophyta</taxon>
        <taxon>Tracheophyta</taxon>
        <taxon>Spermatophyta</taxon>
        <taxon>Magnoliopsida</taxon>
        <taxon>eudicotyledons</taxon>
        <taxon>Gunneridae</taxon>
        <taxon>Pentapetalae</taxon>
        <taxon>asterids</taxon>
        <taxon>lamiids</taxon>
        <taxon>Solanales</taxon>
        <taxon>Solanaceae</taxon>
        <taxon>Solanoideae</taxon>
        <taxon>Solaneae</taxon>
        <taxon>Solanum</taxon>
    </lineage>
</organism>
<reference evidence="1 2" key="1">
    <citation type="submission" date="2020-09" db="EMBL/GenBank/DDBJ databases">
        <title>De no assembly of potato wild relative species, Solanum commersonii.</title>
        <authorList>
            <person name="Cho K."/>
        </authorList>
    </citation>
    <scope>NUCLEOTIDE SEQUENCE [LARGE SCALE GENOMIC DNA]</scope>
    <source>
        <strain evidence="1">LZ3.2</strain>
        <tissue evidence="1">Leaf</tissue>
    </source>
</reference>
<dbReference type="EMBL" id="JACXVP010000005">
    <property type="protein sequence ID" value="KAG5605782.1"/>
    <property type="molecule type" value="Genomic_DNA"/>
</dbReference>
<proteinExistence type="predicted"/>
<accession>A0A9J5Z3Z6</accession>
<sequence length="96" mass="11049">KQLNPNLYVIAAVNGNSTGQPPLEVAQQNLANNPTPTTRGMDYPKQCELKIDCMIEYLNSRYVHIRESSMEDVHLPSKLVFNIGHKNWYYPMRTLK</sequence>
<evidence type="ECO:0000313" key="2">
    <source>
        <dbReference type="Proteomes" id="UP000824120"/>
    </source>
</evidence>
<evidence type="ECO:0000313" key="1">
    <source>
        <dbReference type="EMBL" id="KAG5605782.1"/>
    </source>
</evidence>
<gene>
    <name evidence="1" type="ORF">H5410_027274</name>
</gene>
<protein>
    <submittedName>
        <fullName evidence="1">Uncharacterized protein</fullName>
    </submittedName>
</protein>
<keyword evidence="2" id="KW-1185">Reference proteome</keyword>
<comment type="caution">
    <text evidence="1">The sequence shown here is derived from an EMBL/GenBank/DDBJ whole genome shotgun (WGS) entry which is preliminary data.</text>
</comment>
<dbReference type="Proteomes" id="UP000824120">
    <property type="component" value="Chromosome 5"/>
</dbReference>
<feature type="non-terminal residue" evidence="1">
    <location>
        <position position="96"/>
    </location>
</feature>
<dbReference type="AlphaFoldDB" id="A0A9J5Z3Z6"/>
<name>A0A9J5Z3Z6_SOLCO</name>